<dbReference type="InterPro" id="IPR058512">
    <property type="entry name" value="DUF8199"/>
</dbReference>
<evidence type="ECO:0000313" key="2">
    <source>
        <dbReference type="Proteomes" id="UP000198820"/>
    </source>
</evidence>
<dbReference type="Proteomes" id="UP000198820">
    <property type="component" value="Unassembled WGS sequence"/>
</dbReference>
<dbReference type="EMBL" id="FNQF01000005">
    <property type="protein sequence ID" value="SEA34161.1"/>
    <property type="molecule type" value="Genomic_DNA"/>
</dbReference>
<dbReference type="NCBIfam" id="NF047658">
    <property type="entry name" value="HYC_CC_PP"/>
    <property type="match status" value="1"/>
</dbReference>
<dbReference type="STRING" id="908615.SAMN05421540_1051"/>
<gene>
    <name evidence="1" type="ORF">SAMN05421540_1051</name>
</gene>
<proteinExistence type="predicted"/>
<dbReference type="Pfam" id="PF26622">
    <property type="entry name" value="DUF8199"/>
    <property type="match status" value="1"/>
</dbReference>
<accession>A0A1H4AEK2</accession>
<protein>
    <submittedName>
        <fullName evidence="1">Uncharacterized protein</fullName>
    </submittedName>
</protein>
<reference evidence="1 2" key="1">
    <citation type="submission" date="2016-10" db="EMBL/GenBank/DDBJ databases">
        <authorList>
            <person name="de Groot N.N."/>
        </authorList>
    </citation>
    <scope>NUCLEOTIDE SEQUENCE [LARGE SCALE GENOMIC DNA]</scope>
    <source>
        <strain evidence="1 2">DSM 23581</strain>
    </source>
</reference>
<keyword evidence="2" id="KW-1185">Reference proteome</keyword>
<evidence type="ECO:0000313" key="1">
    <source>
        <dbReference type="EMBL" id="SEA34161.1"/>
    </source>
</evidence>
<dbReference type="RefSeq" id="WP_234953109.1">
    <property type="nucleotide sequence ID" value="NZ_FNQF01000005.1"/>
</dbReference>
<dbReference type="InterPro" id="IPR058060">
    <property type="entry name" value="HYC_CC_PP"/>
</dbReference>
<name>A0A1H4AEK2_9FLAO</name>
<dbReference type="AlphaFoldDB" id="A0A1H4AEK2"/>
<sequence length="125" mass="14398">MAFIVMISTMSFVVDLHYCGETLVDKAIFHTVETCGMDMENPLADGCSIEKESCCSDEQLVLDGQDELQQSANKITFEQQVFIASFIYTHINLFEGLEKEVIPFRDYKPPFLIRDFQKIHETYLI</sequence>
<organism evidence="1 2">
    <name type="scientific">Psychroflexus halocasei</name>
    <dbReference type="NCBI Taxonomy" id="908615"/>
    <lineage>
        <taxon>Bacteria</taxon>
        <taxon>Pseudomonadati</taxon>
        <taxon>Bacteroidota</taxon>
        <taxon>Flavobacteriia</taxon>
        <taxon>Flavobacteriales</taxon>
        <taxon>Flavobacteriaceae</taxon>
        <taxon>Psychroflexus</taxon>
    </lineage>
</organism>